<dbReference type="PROSITE" id="PS51375">
    <property type="entry name" value="PPR"/>
    <property type="match status" value="4"/>
</dbReference>
<feature type="repeat" description="PPR" evidence="2">
    <location>
        <begin position="181"/>
        <end position="215"/>
    </location>
</feature>
<comment type="caution">
    <text evidence="4">The sequence shown here is derived from an EMBL/GenBank/DDBJ whole genome shotgun (WGS) entry which is preliminary data.</text>
</comment>
<feature type="repeat" description="PPR" evidence="2">
    <location>
        <begin position="251"/>
        <end position="285"/>
    </location>
</feature>
<feature type="repeat" description="PPR" evidence="2">
    <location>
        <begin position="286"/>
        <end position="320"/>
    </location>
</feature>
<evidence type="ECO:0000256" key="1">
    <source>
        <dbReference type="ARBA" id="ARBA00022737"/>
    </source>
</evidence>
<dbReference type="Gene3D" id="1.25.40.10">
    <property type="entry name" value="Tetratricopeptide repeat domain"/>
    <property type="match status" value="2"/>
</dbReference>
<organism evidence="4 5">
    <name type="scientific">Lithospermum erythrorhizon</name>
    <name type="common">Purple gromwell</name>
    <name type="synonym">Lithospermum officinale var. erythrorhizon</name>
    <dbReference type="NCBI Taxonomy" id="34254"/>
    <lineage>
        <taxon>Eukaryota</taxon>
        <taxon>Viridiplantae</taxon>
        <taxon>Streptophyta</taxon>
        <taxon>Embryophyta</taxon>
        <taxon>Tracheophyta</taxon>
        <taxon>Spermatophyta</taxon>
        <taxon>Magnoliopsida</taxon>
        <taxon>eudicotyledons</taxon>
        <taxon>Gunneridae</taxon>
        <taxon>Pentapetalae</taxon>
        <taxon>asterids</taxon>
        <taxon>lamiids</taxon>
        <taxon>Boraginales</taxon>
        <taxon>Boraginaceae</taxon>
        <taxon>Boraginoideae</taxon>
        <taxon>Lithospermeae</taxon>
        <taxon>Lithospermum</taxon>
    </lineage>
</organism>
<name>A0AAV3PI40_LITER</name>
<keyword evidence="1" id="KW-0677">Repeat</keyword>
<protein>
    <recommendedName>
        <fullName evidence="6">Pentatricopeptide repeat-containing protein</fullName>
    </recommendedName>
</protein>
<dbReference type="EMBL" id="BAABME010001682">
    <property type="protein sequence ID" value="GAA0150915.1"/>
    <property type="molecule type" value="Genomic_DNA"/>
</dbReference>
<gene>
    <name evidence="4" type="ORF">LIER_09749</name>
</gene>
<evidence type="ECO:0000256" key="2">
    <source>
        <dbReference type="PROSITE-ProRule" id="PRU00708"/>
    </source>
</evidence>
<evidence type="ECO:0000313" key="4">
    <source>
        <dbReference type="EMBL" id="GAA0150915.1"/>
    </source>
</evidence>
<reference evidence="4 5" key="1">
    <citation type="submission" date="2024-01" db="EMBL/GenBank/DDBJ databases">
        <title>The complete chloroplast genome sequence of Lithospermum erythrorhizon: insights into the phylogenetic relationship among Boraginaceae species and the maternal lineages of purple gromwells.</title>
        <authorList>
            <person name="Okada T."/>
            <person name="Watanabe K."/>
        </authorList>
    </citation>
    <scope>NUCLEOTIDE SEQUENCE [LARGE SCALE GENOMIC DNA]</scope>
</reference>
<accession>A0AAV3PI40</accession>
<dbReference type="AlphaFoldDB" id="A0AAV3PI40"/>
<proteinExistence type="predicted"/>
<dbReference type="NCBIfam" id="TIGR00756">
    <property type="entry name" value="PPR"/>
    <property type="match status" value="4"/>
</dbReference>
<sequence>MALRYKLRSLTTTIRHHSTSPSPSPSAVLNPTSTTPLTSKEKSRAALSLLRTETNPERILEICRAASLTPQSHLDRLAFSKAVNKLKAKNYYHGIRTFIEECKERPDNLSERCVAHFIVLYGQAGLLGDAVETFEGLEKLGIERSVLTLNSLLFACVLAGDYGEMKRVYVDLSRKYGVVANLETYNTVIKGFCESGQANAVYSVVAEMERKGVKPNGETYGAMIAGFYKEEKFEDVGKVLEMMRKSGVKPGISIYNVRIQSLCKLKRTKEARALLDGILSRGMSPNWVTYGHLVHGFCKEGNLEEAMRTFEEMKQRALVPESDCYFTLVYYLCEGKDFKGALGVYKECMEKKWFPNFSIMRSLVEGLVSISEVDEARQIIGQLKEKFSTNADKWSVIEEGLPK</sequence>
<dbReference type="PANTHER" id="PTHR47931">
    <property type="entry name" value="OS01G0228400 PROTEIN"/>
    <property type="match status" value="1"/>
</dbReference>
<dbReference type="PANTHER" id="PTHR47931:SF2">
    <property type="entry name" value="OS01G0228400 PROTEIN"/>
    <property type="match status" value="1"/>
</dbReference>
<dbReference type="Pfam" id="PF12854">
    <property type="entry name" value="PPR_1"/>
    <property type="match status" value="1"/>
</dbReference>
<evidence type="ECO:0008006" key="6">
    <source>
        <dbReference type="Google" id="ProtNLM"/>
    </source>
</evidence>
<feature type="repeat" description="PPR" evidence="2">
    <location>
        <begin position="216"/>
        <end position="250"/>
    </location>
</feature>
<feature type="region of interest" description="Disordered" evidence="3">
    <location>
        <begin position="13"/>
        <end position="42"/>
    </location>
</feature>
<evidence type="ECO:0000313" key="5">
    <source>
        <dbReference type="Proteomes" id="UP001454036"/>
    </source>
</evidence>
<dbReference type="InterPro" id="IPR011990">
    <property type="entry name" value="TPR-like_helical_dom_sf"/>
</dbReference>
<dbReference type="Proteomes" id="UP001454036">
    <property type="component" value="Unassembled WGS sequence"/>
</dbReference>
<feature type="compositionally biased region" description="Polar residues" evidence="3">
    <location>
        <begin position="27"/>
        <end position="38"/>
    </location>
</feature>
<evidence type="ECO:0000256" key="3">
    <source>
        <dbReference type="SAM" id="MobiDB-lite"/>
    </source>
</evidence>
<keyword evidence="5" id="KW-1185">Reference proteome</keyword>
<dbReference type="SUPFAM" id="SSF48452">
    <property type="entry name" value="TPR-like"/>
    <property type="match status" value="1"/>
</dbReference>
<dbReference type="Pfam" id="PF13041">
    <property type="entry name" value="PPR_2"/>
    <property type="match status" value="1"/>
</dbReference>
<dbReference type="InterPro" id="IPR002885">
    <property type="entry name" value="PPR_rpt"/>
</dbReference>